<dbReference type="PIRSF" id="PIRSF000538">
    <property type="entry name" value="GlpK"/>
    <property type="match status" value="1"/>
</dbReference>
<accession>A0ABS6JDB6</accession>
<dbReference type="PANTHER" id="PTHR43095">
    <property type="entry name" value="SUGAR KINASE"/>
    <property type="match status" value="1"/>
</dbReference>
<evidence type="ECO:0000256" key="1">
    <source>
        <dbReference type="ARBA" id="ARBA00009156"/>
    </source>
</evidence>
<keyword evidence="3 8" id="KW-0808">Transferase</keyword>
<keyword evidence="6 9" id="KW-0067">ATP-binding</keyword>
<keyword evidence="5 8" id="KW-0418">Kinase</keyword>
<dbReference type="Pfam" id="PF00370">
    <property type="entry name" value="FGGY_N"/>
    <property type="match status" value="1"/>
</dbReference>
<protein>
    <recommendedName>
        <fullName evidence="9">Xylulose kinase</fullName>
        <shortName evidence="9">Xylulokinase</shortName>
        <ecNumber evidence="9">2.7.1.17</ecNumber>
    </recommendedName>
</protein>
<evidence type="ECO:0000256" key="4">
    <source>
        <dbReference type="ARBA" id="ARBA00022741"/>
    </source>
</evidence>
<evidence type="ECO:0000259" key="10">
    <source>
        <dbReference type="Pfam" id="PF00370"/>
    </source>
</evidence>
<dbReference type="GO" id="GO:0004856">
    <property type="term" value="F:D-xylulokinase activity"/>
    <property type="evidence" value="ECO:0007669"/>
    <property type="project" value="UniProtKB-EC"/>
</dbReference>
<evidence type="ECO:0000256" key="7">
    <source>
        <dbReference type="ARBA" id="ARBA00023277"/>
    </source>
</evidence>
<dbReference type="InterPro" id="IPR018485">
    <property type="entry name" value="FGGY_C"/>
</dbReference>
<comment type="similarity">
    <text evidence="1 8">Belongs to the FGGY kinase family.</text>
</comment>
<reference evidence="12 13" key="1">
    <citation type="submission" date="2021-06" db="EMBL/GenBank/DDBJ databases">
        <title>Bacillus sp. RD4P76, an endophyte from a halophyte.</title>
        <authorList>
            <person name="Sun J.-Q."/>
        </authorList>
    </citation>
    <scope>NUCLEOTIDE SEQUENCE [LARGE SCALE GENOMIC DNA]</scope>
    <source>
        <strain evidence="12 13">CGMCC 1.15917</strain>
    </source>
</reference>
<comment type="catalytic activity">
    <reaction evidence="9">
        <text>D-xylulose + ATP = D-xylulose 5-phosphate + ADP + H(+)</text>
        <dbReference type="Rhea" id="RHEA:10964"/>
        <dbReference type="ChEBI" id="CHEBI:15378"/>
        <dbReference type="ChEBI" id="CHEBI:17140"/>
        <dbReference type="ChEBI" id="CHEBI:30616"/>
        <dbReference type="ChEBI" id="CHEBI:57737"/>
        <dbReference type="ChEBI" id="CHEBI:456216"/>
        <dbReference type="EC" id="2.7.1.17"/>
    </reaction>
</comment>
<feature type="domain" description="Carbohydrate kinase FGGY C-terminal" evidence="11">
    <location>
        <begin position="258"/>
        <end position="443"/>
    </location>
</feature>
<dbReference type="Proteomes" id="UP000784880">
    <property type="component" value="Unassembled WGS sequence"/>
</dbReference>
<dbReference type="PROSITE" id="PS00445">
    <property type="entry name" value="FGGY_KINASES_2"/>
    <property type="match status" value="1"/>
</dbReference>
<evidence type="ECO:0000313" key="13">
    <source>
        <dbReference type="Proteomes" id="UP000784880"/>
    </source>
</evidence>
<feature type="domain" description="Carbohydrate kinase FGGY N-terminal" evidence="10">
    <location>
        <begin position="4"/>
        <end position="247"/>
    </location>
</feature>
<dbReference type="InterPro" id="IPR018483">
    <property type="entry name" value="Carb_kinase_FGGY_CS"/>
</dbReference>
<evidence type="ECO:0000256" key="5">
    <source>
        <dbReference type="ARBA" id="ARBA00022777"/>
    </source>
</evidence>
<dbReference type="Pfam" id="PF02782">
    <property type="entry name" value="FGGY_C"/>
    <property type="match status" value="1"/>
</dbReference>
<dbReference type="RefSeq" id="WP_217065659.1">
    <property type="nucleotide sequence ID" value="NZ_JAHQCS010000079.1"/>
</dbReference>
<evidence type="ECO:0000256" key="6">
    <source>
        <dbReference type="ARBA" id="ARBA00022840"/>
    </source>
</evidence>
<dbReference type="EC" id="2.7.1.17" evidence="9"/>
<keyword evidence="4 9" id="KW-0547">Nucleotide-binding</keyword>
<dbReference type="CDD" id="cd07808">
    <property type="entry name" value="ASKHA_NBD_FGGY_EcXK-like"/>
    <property type="match status" value="1"/>
</dbReference>
<dbReference type="EMBL" id="JAHQCS010000079">
    <property type="protein sequence ID" value="MBU9711664.1"/>
    <property type="molecule type" value="Genomic_DNA"/>
</dbReference>
<dbReference type="InterPro" id="IPR050406">
    <property type="entry name" value="FGGY_Carb_Kinase"/>
</dbReference>
<dbReference type="InterPro" id="IPR000577">
    <property type="entry name" value="Carb_kinase_FGGY"/>
</dbReference>
<keyword evidence="13" id="KW-1185">Reference proteome</keyword>
<keyword evidence="2 9" id="KW-0859">Xylose metabolism</keyword>
<name>A0ABS6JDB6_9BACI</name>
<comment type="caution">
    <text evidence="12">The sequence shown here is derived from an EMBL/GenBank/DDBJ whole genome shotgun (WGS) entry which is preliminary data.</text>
</comment>
<organism evidence="12 13">
    <name type="scientific">Evansella tamaricis</name>
    <dbReference type="NCBI Taxonomy" id="2069301"/>
    <lineage>
        <taxon>Bacteria</taxon>
        <taxon>Bacillati</taxon>
        <taxon>Bacillota</taxon>
        <taxon>Bacilli</taxon>
        <taxon>Bacillales</taxon>
        <taxon>Bacillaceae</taxon>
        <taxon>Evansella</taxon>
    </lineage>
</organism>
<keyword evidence="7 9" id="KW-0119">Carbohydrate metabolism</keyword>
<evidence type="ECO:0000313" key="12">
    <source>
        <dbReference type="EMBL" id="MBU9711664.1"/>
    </source>
</evidence>
<dbReference type="InterPro" id="IPR006000">
    <property type="entry name" value="Xylulokinase"/>
</dbReference>
<evidence type="ECO:0000259" key="11">
    <source>
        <dbReference type="Pfam" id="PF02782"/>
    </source>
</evidence>
<dbReference type="PROSITE" id="PS00933">
    <property type="entry name" value="FGGY_KINASES_1"/>
    <property type="match status" value="1"/>
</dbReference>
<proteinExistence type="inferred from homology"/>
<dbReference type="NCBIfam" id="TIGR01312">
    <property type="entry name" value="XylB"/>
    <property type="match status" value="1"/>
</dbReference>
<dbReference type="PANTHER" id="PTHR43095:SF5">
    <property type="entry name" value="XYLULOSE KINASE"/>
    <property type="match status" value="1"/>
</dbReference>
<evidence type="ECO:0000256" key="8">
    <source>
        <dbReference type="RuleBase" id="RU003733"/>
    </source>
</evidence>
<gene>
    <name evidence="9 12" type="primary">xylB</name>
    <name evidence="12" type="ORF">KS419_07945</name>
</gene>
<evidence type="ECO:0000256" key="3">
    <source>
        <dbReference type="ARBA" id="ARBA00022679"/>
    </source>
</evidence>
<evidence type="ECO:0000256" key="9">
    <source>
        <dbReference type="RuleBase" id="RU364073"/>
    </source>
</evidence>
<sequence length="501" mass="55648">MERYLGIDLGTSSVKVLVCQKNGRIETQKVQSYDVLHPQEGWHEQHPVHWEAALKGAIEEIVAEAPHFLENVKGLSVTGQMHGIVPVDSDGNALYNAIIWSDQRNTEELSTLKAMMTNEEWVKLTGNRPNISFTLGKIMWFQKHYPDLYEKTYKFLLPKDYIKMKLTSTFDTDYSDASATLMMDLEEKNWSQQILTLTSLDLAKLPEMKESIEISGKVTEEAANHFGLKLGITVICGCGDAQAQAIGNGIVHEKNWLCTVGTSGQLFVSLDELMMEKNGTVHMLAHGAPGKWVMMGATLSAGMSFKWLTESIFRKNYSFTDLLDLASTSNPGANRLLFLPYLYGERTPHMDEKAKAAFIGLTNTHTTAEMARAVVEGVLFSLYQGYTIVKNATGKVPERLILTGGAAEHPLWLQTAADIFNIPVVRKASRGGGAYGAAMLAAIGVGDCSSLEDLAYDWGLQEEEEVYHPNSRNHVIYEKLFAVYANSYASLKGIYQDLHMI</sequence>
<evidence type="ECO:0000256" key="2">
    <source>
        <dbReference type="ARBA" id="ARBA00022629"/>
    </source>
</evidence>
<dbReference type="InterPro" id="IPR018484">
    <property type="entry name" value="FGGY_N"/>
</dbReference>